<proteinExistence type="predicted"/>
<dbReference type="OMA" id="AANYNCP"/>
<dbReference type="GO" id="GO:0004314">
    <property type="term" value="F:[acyl-carrier-protein] S-malonyltransferase activity"/>
    <property type="evidence" value="ECO:0007669"/>
    <property type="project" value="InterPro"/>
</dbReference>
<dbReference type="InterPro" id="IPR016035">
    <property type="entry name" value="Acyl_Trfase/lysoPLipase"/>
</dbReference>
<dbReference type="PANTHER" id="PTHR47170:SF2">
    <property type="entry name" value="MALONYL-COA:ACP TRANSACYLASE (MAT) DOMAIN-CONTAINING PROTEIN"/>
    <property type="match status" value="1"/>
</dbReference>
<feature type="domain" description="Malonyl-CoA:ACP transacylase (MAT)" evidence="1">
    <location>
        <begin position="71"/>
        <end position="370"/>
    </location>
</feature>
<evidence type="ECO:0000313" key="3">
    <source>
        <dbReference type="Proteomes" id="UP000036987"/>
    </source>
</evidence>
<dbReference type="FunFam" id="3.30.70.250:FF:000004">
    <property type="entry name" value="Malonyl CoA-acyl carrier transacylase"/>
    <property type="match status" value="1"/>
</dbReference>
<gene>
    <name evidence="2" type="ORF">ZOSMA_141G00260</name>
</gene>
<dbReference type="Gene3D" id="3.30.70.250">
    <property type="entry name" value="Malonyl-CoA ACP transacylase, ACP-binding"/>
    <property type="match status" value="1"/>
</dbReference>
<dbReference type="Pfam" id="PF00698">
    <property type="entry name" value="Acyl_transf_1"/>
    <property type="match status" value="1"/>
</dbReference>
<dbReference type="InterPro" id="IPR004410">
    <property type="entry name" value="Malonyl_CoA-ACP_transAc_FabD"/>
</dbReference>
<dbReference type="InterPro" id="IPR016036">
    <property type="entry name" value="Malonyl_transacylase_ACP-bd"/>
</dbReference>
<dbReference type="STRING" id="29655.A0A0K9PXV9"/>
<comment type="caution">
    <text evidence="2">The sequence shown here is derived from an EMBL/GenBank/DDBJ whole genome shotgun (WGS) entry which is preliminary data.</text>
</comment>
<dbReference type="Proteomes" id="UP000036987">
    <property type="component" value="Unassembled WGS sequence"/>
</dbReference>
<dbReference type="InterPro" id="IPR014043">
    <property type="entry name" value="Acyl_transferase_dom"/>
</dbReference>
<dbReference type="OrthoDB" id="541883at2759"/>
<dbReference type="InterPro" id="IPR052760">
    <property type="entry name" value="Mitochondrial_malonyltrans"/>
</dbReference>
<dbReference type="PANTHER" id="PTHR47170">
    <property type="entry name" value="MALONYL-COA ACP TRANSACYLASE, ACP-BINDING"/>
    <property type="match status" value="1"/>
</dbReference>
<protein>
    <submittedName>
        <fullName evidence="2">Malonyl-CoA: ACP Malonyltransferase</fullName>
    </submittedName>
</protein>
<keyword evidence="2" id="KW-0808">Transferase</keyword>
<dbReference type="InterPro" id="IPR001227">
    <property type="entry name" value="Ac_transferase_dom_sf"/>
</dbReference>
<dbReference type="NCBIfam" id="TIGR00128">
    <property type="entry name" value="fabD"/>
    <property type="match status" value="1"/>
</dbReference>
<dbReference type="SMART" id="SM00827">
    <property type="entry name" value="PKS_AT"/>
    <property type="match status" value="1"/>
</dbReference>
<dbReference type="Gene3D" id="3.40.366.10">
    <property type="entry name" value="Malonyl-Coenzyme A Acyl Carrier Protein, domain 2"/>
    <property type="match status" value="1"/>
</dbReference>
<evidence type="ECO:0000313" key="2">
    <source>
        <dbReference type="EMBL" id="KMZ73754.1"/>
    </source>
</evidence>
<dbReference type="SUPFAM" id="SSF52151">
    <property type="entry name" value="FabD/lysophospholipase-like"/>
    <property type="match status" value="1"/>
</dbReference>
<dbReference type="EMBL" id="LFYR01000537">
    <property type="protein sequence ID" value="KMZ73754.1"/>
    <property type="molecule type" value="Genomic_DNA"/>
</dbReference>
<organism evidence="2 3">
    <name type="scientific">Zostera marina</name>
    <name type="common">Eelgrass</name>
    <dbReference type="NCBI Taxonomy" id="29655"/>
    <lineage>
        <taxon>Eukaryota</taxon>
        <taxon>Viridiplantae</taxon>
        <taxon>Streptophyta</taxon>
        <taxon>Embryophyta</taxon>
        <taxon>Tracheophyta</taxon>
        <taxon>Spermatophyta</taxon>
        <taxon>Magnoliopsida</taxon>
        <taxon>Liliopsida</taxon>
        <taxon>Zosteraceae</taxon>
        <taxon>Zostera</taxon>
    </lineage>
</organism>
<evidence type="ECO:0000259" key="1">
    <source>
        <dbReference type="SMART" id="SM00827"/>
    </source>
</evidence>
<dbReference type="AlphaFoldDB" id="A0A0K9PXV9"/>
<sequence>MLSSSTTLFNPSQIRISGGRSRFRKGFPLRSRSYVVSMSSVSVGSPSKASSSISAGDDLLFKDYKPNHAFLFPGQGAQTVGMGASVQSVPAAADLFQRANNILGFDLLDACINGPKEKLNSTVISQPAIYVTSMAAIEVLRARDGGQDIIDLIDVTCGLSLGEYTALAFAGAFSFEDGLKLVKLRGEAMQNASDAAQSAMVSIIGLDSEKVQLLCDAANEDVDEDNRVQIANFLCPGNYAVSGGVKGIEAVEAKAKSFKARMTVRLAVAGAFHTRFMEPAVSRLEAALSETEIITPKIPVISNVDAKSHSDPDSIRKILARQVTSPVQWESTIKTLIDNGLKKSYELGPGKVIAGIVKRVSKSVEIENIGA</sequence>
<dbReference type="SUPFAM" id="SSF55048">
    <property type="entry name" value="Probable ACP-binding domain of malonyl-CoA ACP transacylase"/>
    <property type="match status" value="1"/>
</dbReference>
<keyword evidence="3" id="KW-1185">Reference proteome</keyword>
<reference evidence="3" key="1">
    <citation type="journal article" date="2016" name="Nature">
        <title>The genome of the seagrass Zostera marina reveals angiosperm adaptation to the sea.</title>
        <authorList>
            <person name="Olsen J.L."/>
            <person name="Rouze P."/>
            <person name="Verhelst B."/>
            <person name="Lin Y.-C."/>
            <person name="Bayer T."/>
            <person name="Collen J."/>
            <person name="Dattolo E."/>
            <person name="De Paoli E."/>
            <person name="Dittami S."/>
            <person name="Maumus F."/>
            <person name="Michel G."/>
            <person name="Kersting A."/>
            <person name="Lauritano C."/>
            <person name="Lohaus R."/>
            <person name="Toepel M."/>
            <person name="Tonon T."/>
            <person name="Vanneste K."/>
            <person name="Amirebrahimi M."/>
            <person name="Brakel J."/>
            <person name="Bostroem C."/>
            <person name="Chovatia M."/>
            <person name="Grimwood J."/>
            <person name="Jenkins J.W."/>
            <person name="Jueterbock A."/>
            <person name="Mraz A."/>
            <person name="Stam W.T."/>
            <person name="Tice H."/>
            <person name="Bornberg-Bauer E."/>
            <person name="Green P.J."/>
            <person name="Pearson G.A."/>
            <person name="Procaccini G."/>
            <person name="Duarte C.M."/>
            <person name="Schmutz J."/>
            <person name="Reusch T.B.H."/>
            <person name="Van de Peer Y."/>
        </authorList>
    </citation>
    <scope>NUCLEOTIDE SEQUENCE [LARGE SCALE GENOMIC DNA]</scope>
    <source>
        <strain evidence="3">cv. Finnish</strain>
    </source>
</reference>
<accession>A0A0K9PXV9</accession>
<name>A0A0K9PXV9_ZOSMR</name>